<dbReference type="KEGG" id="pman:OU5_0804"/>
<dbReference type="RefSeq" id="WP_010459562.1">
    <property type="nucleotide sequence ID" value="NZ_CP005960.1"/>
</dbReference>
<evidence type="ECO:0000313" key="3">
    <source>
        <dbReference type="Proteomes" id="UP000026913"/>
    </source>
</evidence>
<dbReference type="EMBL" id="CP005960">
    <property type="protein sequence ID" value="AHZ67883.1"/>
    <property type="molecule type" value="Genomic_DNA"/>
</dbReference>
<protein>
    <recommendedName>
        <fullName evidence="4">Lipoprotein</fullName>
    </recommendedName>
</protein>
<name>A0A024E6D2_9PSED</name>
<dbReference type="AlphaFoldDB" id="A0A024E6D2"/>
<keyword evidence="1" id="KW-0732">Signal</keyword>
<evidence type="ECO:0000256" key="1">
    <source>
        <dbReference type="SAM" id="SignalP"/>
    </source>
</evidence>
<proteinExistence type="predicted"/>
<dbReference type="Proteomes" id="UP000026913">
    <property type="component" value="Chromosome"/>
</dbReference>
<feature type="signal peptide" evidence="1">
    <location>
        <begin position="1"/>
        <end position="19"/>
    </location>
</feature>
<accession>A0A024E6D2</accession>
<dbReference type="OrthoDB" id="8372029at2"/>
<feature type="chain" id="PRO_5001530504" description="Lipoprotein" evidence="1">
    <location>
        <begin position="20"/>
        <end position="101"/>
    </location>
</feature>
<reference evidence="2 3" key="1">
    <citation type="journal article" date="2012" name="J. Bacteriol.">
        <title>Genome sequence of cold-adapted Pseudomonas mandelii strain JR-1.</title>
        <authorList>
            <person name="Jang S.H."/>
            <person name="Kim J."/>
            <person name="Kim J."/>
            <person name="Hong S."/>
            <person name="Lee C."/>
        </authorList>
    </citation>
    <scope>NUCLEOTIDE SEQUENCE [LARGE SCALE GENOMIC DNA]</scope>
    <source>
        <strain evidence="2 3">JR-1</strain>
    </source>
</reference>
<dbReference type="HOGENOM" id="CLU_184492_0_0_6"/>
<gene>
    <name evidence="2" type="ORF">OU5_0804</name>
</gene>
<evidence type="ECO:0000313" key="2">
    <source>
        <dbReference type="EMBL" id="AHZ67883.1"/>
    </source>
</evidence>
<organism evidence="2 3">
    <name type="scientific">Pseudomonas mandelii JR-1</name>
    <dbReference type="NCBI Taxonomy" id="1147786"/>
    <lineage>
        <taxon>Bacteria</taxon>
        <taxon>Pseudomonadati</taxon>
        <taxon>Pseudomonadota</taxon>
        <taxon>Gammaproteobacteria</taxon>
        <taxon>Pseudomonadales</taxon>
        <taxon>Pseudomonadaceae</taxon>
        <taxon>Pseudomonas</taxon>
    </lineage>
</organism>
<evidence type="ECO:0008006" key="4">
    <source>
        <dbReference type="Google" id="ProtNLM"/>
    </source>
</evidence>
<sequence>MKNALTFLLLLSTATIAHANKIEGVPSFDVECPGKIIVHADQDGPVLINNVEAETKAMIKERSFEAKGSGVTISIVLADDDSVTVSSTGKAPNGVCQSLDD</sequence>